<dbReference type="EMBL" id="CP029358">
    <property type="protein sequence ID" value="AWK89982.1"/>
    <property type="molecule type" value="Genomic_DNA"/>
</dbReference>
<feature type="region of interest" description="Disordered" evidence="1">
    <location>
        <begin position="46"/>
        <end position="85"/>
    </location>
</feature>
<protein>
    <submittedName>
        <fullName evidence="3">Uncharacterized protein</fullName>
    </submittedName>
</protein>
<feature type="region of interest" description="Disordered" evidence="1">
    <location>
        <begin position="383"/>
        <end position="421"/>
    </location>
</feature>
<reference evidence="4" key="1">
    <citation type="submission" date="2018-05" db="EMBL/GenBank/DDBJ databases">
        <title>Azospirillum thermophila sp. nov., a novel isolated from hot spring.</title>
        <authorList>
            <person name="Zhao Z."/>
        </authorList>
    </citation>
    <scope>NUCLEOTIDE SEQUENCE [LARGE SCALE GENOMIC DNA]</scope>
    <source>
        <strain evidence="4">CFH 70021</strain>
        <plasmid evidence="4">unnamed3</plasmid>
    </source>
</reference>
<dbReference type="KEGG" id="azz:DEW08_28685"/>
<accession>A0A2S2CZQ2</accession>
<keyword evidence="4" id="KW-1185">Reference proteome</keyword>
<geneLocation type="plasmid" evidence="3 4">
    <name>unnamed3</name>
</geneLocation>
<keyword evidence="2" id="KW-0732">Signal</keyword>
<gene>
    <name evidence="3" type="ORF">DEW08_28685</name>
</gene>
<feature type="compositionally biased region" description="Low complexity" evidence="1">
    <location>
        <begin position="53"/>
        <end position="69"/>
    </location>
</feature>
<feature type="compositionally biased region" description="Low complexity" evidence="1">
    <location>
        <begin position="405"/>
        <end position="421"/>
    </location>
</feature>
<dbReference type="RefSeq" id="WP_109333829.1">
    <property type="nucleotide sequence ID" value="NZ_CP029358.1"/>
</dbReference>
<organism evidence="3 4">
    <name type="scientific">Azospirillum thermophilum</name>
    <dbReference type="NCBI Taxonomy" id="2202148"/>
    <lineage>
        <taxon>Bacteria</taxon>
        <taxon>Pseudomonadati</taxon>
        <taxon>Pseudomonadota</taxon>
        <taxon>Alphaproteobacteria</taxon>
        <taxon>Rhodospirillales</taxon>
        <taxon>Azospirillaceae</taxon>
        <taxon>Azospirillum</taxon>
    </lineage>
</organism>
<feature type="compositionally biased region" description="Low complexity" evidence="1">
    <location>
        <begin position="383"/>
        <end position="399"/>
    </location>
</feature>
<dbReference type="PROSITE" id="PS51257">
    <property type="entry name" value="PROKAR_LIPOPROTEIN"/>
    <property type="match status" value="1"/>
</dbReference>
<dbReference type="Proteomes" id="UP000245629">
    <property type="component" value="Plasmid unnamed3"/>
</dbReference>
<evidence type="ECO:0000313" key="4">
    <source>
        <dbReference type="Proteomes" id="UP000245629"/>
    </source>
</evidence>
<dbReference type="AlphaFoldDB" id="A0A2S2CZQ2"/>
<sequence length="421" mass="42974">MTVRRSALLSTLLLLGGTACPALADLVPVEPELPPALMYGVPSPEPVAPPPAASAAPGKAQGANAAPAKDGPAKDGPAELEDGWEGGAAREKDGKFAYCVVEGRFNSGHVLLIARSPKGETNIGIGIPGAELPKGEQWPVKVAVDNKLTRERVAVASGTDMLVVPNGKDEELVTALMNGKQLVVSSASDRIAFTLKGTKKVLTDLKTCVDKAGDVPPINTSTGVKTSRLPPGLVDLLAAAGLRGPELVPMDNIPKDQRPADVAWRVGPLVGGIRERVVEEGAKLDDLSGAFADAMKSRCEGTGTIALNNTEAAGAVSVRTGAVRCELKDGTLHVALTFMLAQGRLFTVLFHEATENDVVLADKARDNLAQVLLRAAGANAAAQGQGVQSQGQGQGQAPAAPGPAAPAAGGASSQAAPPAKK</sequence>
<feature type="signal peptide" evidence="2">
    <location>
        <begin position="1"/>
        <end position="24"/>
    </location>
</feature>
<name>A0A2S2CZQ2_9PROT</name>
<proteinExistence type="predicted"/>
<feature type="chain" id="PRO_5015597812" evidence="2">
    <location>
        <begin position="25"/>
        <end position="421"/>
    </location>
</feature>
<evidence type="ECO:0000256" key="1">
    <source>
        <dbReference type="SAM" id="MobiDB-lite"/>
    </source>
</evidence>
<keyword evidence="3" id="KW-0614">Plasmid</keyword>
<evidence type="ECO:0000256" key="2">
    <source>
        <dbReference type="SAM" id="SignalP"/>
    </source>
</evidence>
<dbReference type="OrthoDB" id="7297287at2"/>
<evidence type="ECO:0000313" key="3">
    <source>
        <dbReference type="EMBL" id="AWK89982.1"/>
    </source>
</evidence>